<proteinExistence type="predicted"/>
<dbReference type="EMBL" id="BLLB01000002">
    <property type="protein sequence ID" value="GFH03136.1"/>
    <property type="molecule type" value="Genomic_DNA"/>
</dbReference>
<feature type="domain" description="HTH cro/C1-type" evidence="1">
    <location>
        <begin position="15"/>
        <end position="54"/>
    </location>
</feature>
<dbReference type="GO" id="GO:0003677">
    <property type="term" value="F:DNA binding"/>
    <property type="evidence" value="ECO:0007669"/>
    <property type="project" value="InterPro"/>
</dbReference>
<evidence type="ECO:0000313" key="2">
    <source>
        <dbReference type="EMBL" id="GFH03136.1"/>
    </source>
</evidence>
<keyword evidence="3" id="KW-1185">Reference proteome</keyword>
<dbReference type="InterPro" id="IPR010982">
    <property type="entry name" value="Lambda_DNA-bd_dom_sf"/>
</dbReference>
<name>A0A7I9ZR13_9MYCO</name>
<sequence length="76" mass="7983">MTHTLAINHPALTELRASTRTTTNEALARAIGVDTSTVSRVLAGTAAPGPRFIAGVLLTFGTARFSDVFTIRNAVD</sequence>
<dbReference type="SUPFAM" id="SSF47413">
    <property type="entry name" value="lambda repressor-like DNA-binding domains"/>
    <property type="match status" value="1"/>
</dbReference>
<dbReference type="Pfam" id="PF01381">
    <property type="entry name" value="HTH_3"/>
    <property type="match status" value="1"/>
</dbReference>
<dbReference type="RefSeq" id="WP_163890586.1">
    <property type="nucleotide sequence ID" value="NZ_BLLB01000002.1"/>
</dbReference>
<evidence type="ECO:0000259" key="1">
    <source>
        <dbReference type="Pfam" id="PF01381"/>
    </source>
</evidence>
<dbReference type="Proteomes" id="UP000465304">
    <property type="component" value="Unassembled WGS sequence"/>
</dbReference>
<protein>
    <recommendedName>
        <fullName evidence="1">HTH cro/C1-type domain-containing protein</fullName>
    </recommendedName>
</protein>
<dbReference type="AlphaFoldDB" id="A0A7I9ZR13"/>
<gene>
    <name evidence="2" type="ORF">MHIP_36190</name>
</gene>
<organism evidence="2 3">
    <name type="scientific">Mycolicibacterium hippocampi</name>
    <dbReference type="NCBI Taxonomy" id="659824"/>
    <lineage>
        <taxon>Bacteria</taxon>
        <taxon>Bacillati</taxon>
        <taxon>Actinomycetota</taxon>
        <taxon>Actinomycetes</taxon>
        <taxon>Mycobacteriales</taxon>
        <taxon>Mycobacteriaceae</taxon>
        <taxon>Mycolicibacterium</taxon>
    </lineage>
</organism>
<reference evidence="2 3" key="1">
    <citation type="journal article" date="2019" name="Emerg. Microbes Infect.">
        <title>Comprehensive subspecies identification of 175 nontuberculous mycobacteria species based on 7547 genomic profiles.</title>
        <authorList>
            <person name="Matsumoto Y."/>
            <person name="Kinjo T."/>
            <person name="Motooka D."/>
            <person name="Nabeya D."/>
            <person name="Jung N."/>
            <person name="Uechi K."/>
            <person name="Horii T."/>
            <person name="Iida T."/>
            <person name="Fujita J."/>
            <person name="Nakamura S."/>
        </authorList>
    </citation>
    <scope>NUCLEOTIDE SEQUENCE [LARGE SCALE GENOMIC DNA]</scope>
    <source>
        <strain evidence="2 3">JCM 30996</strain>
    </source>
</reference>
<comment type="caution">
    <text evidence="2">The sequence shown here is derived from an EMBL/GenBank/DDBJ whole genome shotgun (WGS) entry which is preliminary data.</text>
</comment>
<evidence type="ECO:0000313" key="3">
    <source>
        <dbReference type="Proteomes" id="UP000465304"/>
    </source>
</evidence>
<dbReference type="InterPro" id="IPR001387">
    <property type="entry name" value="Cro/C1-type_HTH"/>
</dbReference>
<accession>A0A7I9ZR13</accession>